<dbReference type="Proteomes" id="UP000237271">
    <property type="component" value="Unassembled WGS sequence"/>
</dbReference>
<keyword evidence="1" id="KW-1133">Transmembrane helix</keyword>
<evidence type="ECO:0000313" key="3">
    <source>
        <dbReference type="Proteomes" id="UP000237271"/>
    </source>
</evidence>
<comment type="caution">
    <text evidence="2">The sequence shown here is derived from an EMBL/GenBank/DDBJ whole genome shotgun (WGS) entry which is preliminary data.</text>
</comment>
<feature type="transmembrane region" description="Helical" evidence="1">
    <location>
        <begin position="96"/>
        <end position="120"/>
    </location>
</feature>
<dbReference type="EMBL" id="NCKW01005476">
    <property type="protein sequence ID" value="POM72793.1"/>
    <property type="molecule type" value="Genomic_DNA"/>
</dbReference>
<evidence type="ECO:0000313" key="2">
    <source>
        <dbReference type="EMBL" id="POM72793.1"/>
    </source>
</evidence>
<evidence type="ECO:0008006" key="4">
    <source>
        <dbReference type="Google" id="ProtNLM"/>
    </source>
</evidence>
<feature type="transmembrane region" description="Helical" evidence="1">
    <location>
        <begin position="132"/>
        <end position="151"/>
    </location>
</feature>
<keyword evidence="1" id="KW-0812">Transmembrane</keyword>
<feature type="transmembrane region" description="Helical" evidence="1">
    <location>
        <begin position="157"/>
        <end position="176"/>
    </location>
</feature>
<dbReference type="OrthoDB" id="108634at2759"/>
<accession>A0A2P4Y4T5</accession>
<protein>
    <recommendedName>
        <fullName evidence="4">Transmembrane protein</fullName>
    </recommendedName>
</protein>
<gene>
    <name evidence="2" type="ORF">PHPALM_10439</name>
</gene>
<feature type="transmembrane region" description="Helical" evidence="1">
    <location>
        <begin position="250"/>
        <end position="272"/>
    </location>
</feature>
<feature type="non-terminal residue" evidence="2">
    <location>
        <position position="430"/>
    </location>
</feature>
<feature type="transmembrane region" description="Helical" evidence="1">
    <location>
        <begin position="61"/>
        <end position="84"/>
    </location>
</feature>
<proteinExistence type="predicted"/>
<keyword evidence="1" id="KW-0472">Membrane</keyword>
<sequence>MANQRNSKPQENQLISLFVKVKATISSLWNRSQIGHRHEYSVERLLAFRDYYQRTSITRTVAICILSPLPAFMTTLAIDCIPLRPPSDGWKENYALWIRLLLAIFIEAFAVTFQVRAVIVPGTITIFQGVKIALGTATCSVLATMAVAALWKFPIPYGYIIMLNLYVVFFVIYTILSIGPQMLAQSPVLKQQIKSELAVMMSQSCVAVAYPVFSAVFNRLSGAHQALLIFVMPLIKFITKQNIANSAGSFYEYVGPVLVFSVDLFNIFYLAICMQTAKSMTTTLIIIGIDSFHVILALRAILRRTNSVQAHSNPVFGEPKHYLLDLPARIRKIYNGVVPLHQYNRCVRLLAPFPLSLSEESKMFMDELTRTAQMLRPASLPRDISMDDKERVLSFDFNEDYIRHALQSLFHSEYVLMAEYIEFIIPVLYA</sequence>
<dbReference type="AlphaFoldDB" id="A0A2P4Y4T5"/>
<reference evidence="2 3" key="1">
    <citation type="journal article" date="2017" name="Genome Biol. Evol.">
        <title>Phytophthora megakarya and P. palmivora, closely related causal agents of cacao black pod rot, underwent increases in genome sizes and gene numbers by different mechanisms.</title>
        <authorList>
            <person name="Ali S.S."/>
            <person name="Shao J."/>
            <person name="Lary D.J."/>
            <person name="Kronmiller B."/>
            <person name="Shen D."/>
            <person name="Strem M.D."/>
            <person name="Amoako-Attah I."/>
            <person name="Akrofi A.Y."/>
            <person name="Begoude B.A."/>
            <person name="Ten Hoopen G.M."/>
            <person name="Coulibaly K."/>
            <person name="Kebe B.I."/>
            <person name="Melnick R.L."/>
            <person name="Guiltinan M.J."/>
            <person name="Tyler B.M."/>
            <person name="Meinhardt L.W."/>
            <person name="Bailey B.A."/>
        </authorList>
    </citation>
    <scope>NUCLEOTIDE SEQUENCE [LARGE SCALE GENOMIC DNA]</scope>
    <source>
        <strain evidence="3">sbr112.9</strain>
    </source>
</reference>
<evidence type="ECO:0000256" key="1">
    <source>
        <dbReference type="SAM" id="Phobius"/>
    </source>
</evidence>
<feature type="transmembrane region" description="Helical" evidence="1">
    <location>
        <begin position="284"/>
        <end position="302"/>
    </location>
</feature>
<name>A0A2P4Y4T5_9STRA</name>
<organism evidence="2 3">
    <name type="scientific">Phytophthora palmivora</name>
    <dbReference type="NCBI Taxonomy" id="4796"/>
    <lineage>
        <taxon>Eukaryota</taxon>
        <taxon>Sar</taxon>
        <taxon>Stramenopiles</taxon>
        <taxon>Oomycota</taxon>
        <taxon>Peronosporomycetes</taxon>
        <taxon>Peronosporales</taxon>
        <taxon>Peronosporaceae</taxon>
        <taxon>Phytophthora</taxon>
    </lineage>
</organism>
<keyword evidence="3" id="KW-1185">Reference proteome</keyword>